<keyword evidence="9" id="KW-1185">Reference proteome</keyword>
<evidence type="ECO:0000256" key="5">
    <source>
        <dbReference type="ARBA" id="ARBA00034808"/>
    </source>
</evidence>
<gene>
    <name evidence="8" type="ORF">BJ322DRAFT_1109140</name>
</gene>
<reference evidence="8" key="1">
    <citation type="journal article" date="2020" name="Nat. Commun.">
        <title>Large-scale genome sequencing of mycorrhizal fungi provides insights into the early evolution of symbiotic traits.</title>
        <authorList>
            <person name="Miyauchi S."/>
            <person name="Kiss E."/>
            <person name="Kuo A."/>
            <person name="Drula E."/>
            <person name="Kohler A."/>
            <person name="Sanchez-Garcia M."/>
            <person name="Morin E."/>
            <person name="Andreopoulos B."/>
            <person name="Barry K.W."/>
            <person name="Bonito G."/>
            <person name="Buee M."/>
            <person name="Carver A."/>
            <person name="Chen C."/>
            <person name="Cichocki N."/>
            <person name="Clum A."/>
            <person name="Culley D."/>
            <person name="Crous P.W."/>
            <person name="Fauchery L."/>
            <person name="Girlanda M."/>
            <person name="Hayes R.D."/>
            <person name="Keri Z."/>
            <person name="LaButti K."/>
            <person name="Lipzen A."/>
            <person name="Lombard V."/>
            <person name="Magnuson J."/>
            <person name="Maillard F."/>
            <person name="Murat C."/>
            <person name="Nolan M."/>
            <person name="Ohm R.A."/>
            <person name="Pangilinan J."/>
            <person name="Pereira M.F."/>
            <person name="Perotto S."/>
            <person name="Peter M."/>
            <person name="Pfister S."/>
            <person name="Riley R."/>
            <person name="Sitrit Y."/>
            <person name="Stielow J.B."/>
            <person name="Szollosi G."/>
            <person name="Zifcakova L."/>
            <person name="Stursova M."/>
            <person name="Spatafora J.W."/>
            <person name="Tedersoo L."/>
            <person name="Vaario L.M."/>
            <person name="Yamada A."/>
            <person name="Yan M."/>
            <person name="Wang P."/>
            <person name="Xu J."/>
            <person name="Bruns T."/>
            <person name="Baldrian P."/>
            <person name="Vilgalys R."/>
            <person name="Dunand C."/>
            <person name="Henrissat B."/>
            <person name="Grigoriev I.V."/>
            <person name="Hibbett D."/>
            <person name="Nagy L.G."/>
            <person name="Martin F.M."/>
        </authorList>
    </citation>
    <scope>NUCLEOTIDE SEQUENCE</scope>
    <source>
        <strain evidence="8">UH-Tt-Lm1</strain>
    </source>
</reference>
<dbReference type="InterPro" id="IPR027417">
    <property type="entry name" value="P-loop_NTPase"/>
</dbReference>
<evidence type="ECO:0000256" key="6">
    <source>
        <dbReference type="SAM" id="MobiDB-lite"/>
    </source>
</evidence>
<keyword evidence="3" id="KW-0413">Isomerase</keyword>
<feature type="compositionally biased region" description="Low complexity" evidence="6">
    <location>
        <begin position="198"/>
        <end position="211"/>
    </location>
</feature>
<dbReference type="Pfam" id="PF00271">
    <property type="entry name" value="Helicase_C"/>
    <property type="match status" value="1"/>
</dbReference>
<evidence type="ECO:0000256" key="3">
    <source>
        <dbReference type="ARBA" id="ARBA00023235"/>
    </source>
</evidence>
<evidence type="ECO:0000259" key="7">
    <source>
        <dbReference type="PROSITE" id="PS51194"/>
    </source>
</evidence>
<comment type="similarity">
    <text evidence="1">Belongs to the helicase family. RecQ subfamily.</text>
</comment>
<name>A0A9P6HFQ3_9AGAM</name>
<dbReference type="PANTHER" id="PTHR13710">
    <property type="entry name" value="DNA HELICASE RECQ FAMILY MEMBER"/>
    <property type="match status" value="1"/>
</dbReference>
<dbReference type="GO" id="GO:0009378">
    <property type="term" value="F:four-way junction helicase activity"/>
    <property type="evidence" value="ECO:0007669"/>
    <property type="project" value="TreeGrafter"/>
</dbReference>
<keyword evidence="2" id="KW-0238">DNA-binding</keyword>
<proteinExistence type="inferred from homology"/>
<reference evidence="8" key="2">
    <citation type="submission" date="2020-11" db="EMBL/GenBank/DDBJ databases">
        <authorList>
            <consortium name="DOE Joint Genome Institute"/>
            <person name="Kuo A."/>
            <person name="Miyauchi S."/>
            <person name="Kiss E."/>
            <person name="Drula E."/>
            <person name="Kohler A."/>
            <person name="Sanchez-Garcia M."/>
            <person name="Andreopoulos B."/>
            <person name="Barry K.W."/>
            <person name="Bonito G."/>
            <person name="Buee M."/>
            <person name="Carver A."/>
            <person name="Chen C."/>
            <person name="Cichocki N."/>
            <person name="Clum A."/>
            <person name="Culley D."/>
            <person name="Crous P.W."/>
            <person name="Fauchery L."/>
            <person name="Girlanda M."/>
            <person name="Hayes R."/>
            <person name="Keri Z."/>
            <person name="Labutti K."/>
            <person name="Lipzen A."/>
            <person name="Lombard V."/>
            <person name="Magnuson J."/>
            <person name="Maillard F."/>
            <person name="Morin E."/>
            <person name="Murat C."/>
            <person name="Nolan M."/>
            <person name="Ohm R."/>
            <person name="Pangilinan J."/>
            <person name="Pereira M."/>
            <person name="Perotto S."/>
            <person name="Peter M."/>
            <person name="Riley R."/>
            <person name="Sitrit Y."/>
            <person name="Stielow B."/>
            <person name="Szollosi G."/>
            <person name="Zifcakova L."/>
            <person name="Stursova M."/>
            <person name="Spatafora J.W."/>
            <person name="Tedersoo L."/>
            <person name="Vaario L.-M."/>
            <person name="Yamada A."/>
            <person name="Yan M."/>
            <person name="Wang P."/>
            <person name="Xu J."/>
            <person name="Bruns T."/>
            <person name="Baldrian P."/>
            <person name="Vilgalys R."/>
            <person name="Henrissat B."/>
            <person name="Grigoriev I.V."/>
            <person name="Hibbett D."/>
            <person name="Nagy L.G."/>
            <person name="Martin F.M."/>
        </authorList>
    </citation>
    <scope>NUCLEOTIDE SEQUENCE</scope>
    <source>
        <strain evidence="8">UH-Tt-Lm1</strain>
    </source>
</reference>
<dbReference type="GO" id="GO:0005694">
    <property type="term" value="C:chromosome"/>
    <property type="evidence" value="ECO:0007669"/>
    <property type="project" value="TreeGrafter"/>
</dbReference>
<dbReference type="OrthoDB" id="10261556at2759"/>
<feature type="region of interest" description="Disordered" evidence="6">
    <location>
        <begin position="156"/>
        <end position="215"/>
    </location>
</feature>
<dbReference type="EMBL" id="WIUZ02000008">
    <property type="protein sequence ID" value="KAF9784429.1"/>
    <property type="molecule type" value="Genomic_DNA"/>
</dbReference>
<evidence type="ECO:0000313" key="8">
    <source>
        <dbReference type="EMBL" id="KAF9784429.1"/>
    </source>
</evidence>
<comment type="caution">
    <text evidence="8">The sequence shown here is derived from an EMBL/GenBank/DDBJ whole genome shotgun (WGS) entry which is preliminary data.</text>
</comment>
<dbReference type="AlphaFoldDB" id="A0A9P6HFQ3"/>
<feature type="compositionally biased region" description="Basic and acidic residues" evidence="6">
    <location>
        <begin position="165"/>
        <end position="182"/>
    </location>
</feature>
<dbReference type="GO" id="GO:0000724">
    <property type="term" value="P:double-strand break repair via homologous recombination"/>
    <property type="evidence" value="ECO:0007669"/>
    <property type="project" value="TreeGrafter"/>
</dbReference>
<evidence type="ECO:0000313" key="9">
    <source>
        <dbReference type="Proteomes" id="UP000736335"/>
    </source>
</evidence>
<dbReference type="SUPFAM" id="SSF52540">
    <property type="entry name" value="P-loop containing nucleoside triphosphate hydrolases"/>
    <property type="match status" value="1"/>
</dbReference>
<comment type="catalytic activity">
    <reaction evidence="4">
        <text>Couples ATP hydrolysis with the unwinding of duplex DNA by translocating in the 3'-5' direction.</text>
        <dbReference type="EC" id="5.6.2.4"/>
    </reaction>
</comment>
<dbReference type="Gene3D" id="3.40.50.300">
    <property type="entry name" value="P-loop containing nucleotide triphosphate hydrolases"/>
    <property type="match status" value="1"/>
</dbReference>
<organism evidence="8 9">
    <name type="scientific">Thelephora terrestris</name>
    <dbReference type="NCBI Taxonomy" id="56493"/>
    <lineage>
        <taxon>Eukaryota</taxon>
        <taxon>Fungi</taxon>
        <taxon>Dikarya</taxon>
        <taxon>Basidiomycota</taxon>
        <taxon>Agaricomycotina</taxon>
        <taxon>Agaricomycetes</taxon>
        <taxon>Thelephorales</taxon>
        <taxon>Thelephoraceae</taxon>
        <taxon>Thelephora</taxon>
    </lineage>
</organism>
<evidence type="ECO:0000256" key="1">
    <source>
        <dbReference type="ARBA" id="ARBA00005446"/>
    </source>
</evidence>
<accession>A0A9P6HFQ3</accession>
<sequence length="541" mass="60692">MPPKTLENVQAILGINAEKSFHLNLGNDRQNIVPLVWPMEGGASNLAALDFIVCGRDQPLRTIVYFNSKRLAMRACNYLQRKLPYSRVCTVDVLHASRGPRSKREVMEQFCSGKVLVLCATEVVGMGTDIPDVDDVVQFMTPQALSVWTQRAGRDAKKLVKKTPKGRENSKDDASDHEKGDQQEPEISDGSFNGASEPGGSDSDSGPQDTPMDGWEEFNKDAVYQKKHVDPEMREWILAEGCRRIISDTYFDNPACSRAPLSNLCCDNCIRKNGRMRHIGSIYGLIGLLDASHGREPISRPWPTDSDDSDLESAVSPKTWGNLCAGNYLTVRHRVLEVWRYDCWKQNYQLCSWGVTGVMPDQVLSKLASFIKIEAIDDLLEAVSDWGYGSKYGPDILSLLKDTDCKHLLESQAQRTKTRQANKKRKLEDLERNEALQNLRGFRHSGSLALSLALAHTWMLDSVLIKHILCPVGSQPSRPPPSQPQPSRLQLSHPQLPCLQHSRPQSSRTQPSRLQSQPIFISCPYIRTDITDSLMNNSWHT</sequence>
<dbReference type="EC" id="5.6.2.4" evidence="5"/>
<dbReference type="GO" id="GO:0003677">
    <property type="term" value="F:DNA binding"/>
    <property type="evidence" value="ECO:0007669"/>
    <property type="project" value="UniProtKB-KW"/>
</dbReference>
<dbReference type="PROSITE" id="PS51194">
    <property type="entry name" value="HELICASE_CTER"/>
    <property type="match status" value="1"/>
</dbReference>
<dbReference type="InterPro" id="IPR001650">
    <property type="entry name" value="Helicase_C-like"/>
</dbReference>
<evidence type="ECO:0000256" key="2">
    <source>
        <dbReference type="ARBA" id="ARBA00023125"/>
    </source>
</evidence>
<feature type="domain" description="Helicase C-terminal" evidence="7">
    <location>
        <begin position="47"/>
        <end position="204"/>
    </location>
</feature>
<dbReference type="PANTHER" id="PTHR13710:SF105">
    <property type="entry name" value="ATP-DEPENDENT DNA HELICASE Q1"/>
    <property type="match status" value="1"/>
</dbReference>
<evidence type="ECO:0000256" key="4">
    <source>
        <dbReference type="ARBA" id="ARBA00034617"/>
    </source>
</evidence>
<dbReference type="Proteomes" id="UP000736335">
    <property type="component" value="Unassembled WGS sequence"/>
</dbReference>
<dbReference type="GO" id="GO:0043138">
    <property type="term" value="F:3'-5' DNA helicase activity"/>
    <property type="evidence" value="ECO:0007669"/>
    <property type="project" value="UniProtKB-EC"/>
</dbReference>
<dbReference type="SMART" id="SM00490">
    <property type="entry name" value="HELICc"/>
    <property type="match status" value="1"/>
</dbReference>
<dbReference type="GO" id="GO:0005737">
    <property type="term" value="C:cytoplasm"/>
    <property type="evidence" value="ECO:0007669"/>
    <property type="project" value="TreeGrafter"/>
</dbReference>
<protein>
    <recommendedName>
        <fullName evidence="5">DNA 3'-5' helicase</fullName>
        <ecNumber evidence="5">5.6.2.4</ecNumber>
    </recommendedName>
</protein>